<comment type="similarity">
    <text evidence="1">Belongs to the ABC transporter superfamily.</text>
</comment>
<name>A0A3B1DDW8_9ZZZZ</name>
<dbReference type="CDD" id="cd00267">
    <property type="entry name" value="ABC_ATPase"/>
    <property type="match status" value="1"/>
</dbReference>
<evidence type="ECO:0000259" key="2">
    <source>
        <dbReference type="SMART" id="SM00382"/>
    </source>
</evidence>
<dbReference type="GO" id="GO:0005886">
    <property type="term" value="C:plasma membrane"/>
    <property type="evidence" value="ECO:0007669"/>
    <property type="project" value="TreeGrafter"/>
</dbReference>
<proteinExistence type="inferred from homology"/>
<gene>
    <name evidence="3" type="ORF">MNBD_PLANCTO03-1152</name>
</gene>
<evidence type="ECO:0000256" key="1">
    <source>
        <dbReference type="ARBA" id="ARBA00005417"/>
    </source>
</evidence>
<organism evidence="3">
    <name type="scientific">hydrothermal vent metagenome</name>
    <dbReference type="NCBI Taxonomy" id="652676"/>
    <lineage>
        <taxon>unclassified sequences</taxon>
        <taxon>metagenomes</taxon>
        <taxon>ecological metagenomes</taxon>
    </lineage>
</organism>
<dbReference type="AlphaFoldDB" id="A0A3B1DDW8"/>
<feature type="domain" description="AAA+ ATPase" evidence="2">
    <location>
        <begin position="60"/>
        <end position="224"/>
    </location>
</feature>
<sequence length="227" mass="24079">MSVALHAVECAGPASERLLRALAPFGLVVQRVPRQSASASSSCVLRVDQAEINRLLAMPPGSIALLTGPSGCGKSMLLRATASAMRARGGRVVDASALLARAVADRPIIDLFSGSLVRSLRLLSAAGLGEAMLWARSAAELSDGQRARLGMALAMARVTRGRETLMLIDECCSTLDRVSARCVARTLRRWCSRQGRVRVLCATAHDDLAEAISPDLLLCMEKTEATP</sequence>
<reference evidence="3" key="1">
    <citation type="submission" date="2018-06" db="EMBL/GenBank/DDBJ databases">
        <authorList>
            <person name="Zhirakovskaya E."/>
        </authorList>
    </citation>
    <scope>NUCLEOTIDE SEQUENCE</scope>
</reference>
<dbReference type="SMART" id="SM00382">
    <property type="entry name" value="AAA"/>
    <property type="match status" value="1"/>
</dbReference>
<dbReference type="SUPFAM" id="SSF52540">
    <property type="entry name" value="P-loop containing nucleoside triphosphate hydrolases"/>
    <property type="match status" value="1"/>
</dbReference>
<dbReference type="InterPro" id="IPR003593">
    <property type="entry name" value="AAA+_ATPase"/>
</dbReference>
<protein>
    <recommendedName>
        <fullName evidence="2">AAA+ ATPase domain-containing protein</fullName>
    </recommendedName>
</protein>
<evidence type="ECO:0000313" key="3">
    <source>
        <dbReference type="EMBL" id="VAX40519.1"/>
    </source>
</evidence>
<dbReference type="EMBL" id="UOGK01000407">
    <property type="protein sequence ID" value="VAX40519.1"/>
    <property type="molecule type" value="Genomic_DNA"/>
</dbReference>
<dbReference type="Pfam" id="PF13604">
    <property type="entry name" value="AAA_30"/>
    <property type="match status" value="1"/>
</dbReference>
<dbReference type="GO" id="GO:0022857">
    <property type="term" value="F:transmembrane transporter activity"/>
    <property type="evidence" value="ECO:0007669"/>
    <property type="project" value="TreeGrafter"/>
</dbReference>
<dbReference type="PANTHER" id="PTHR24220">
    <property type="entry name" value="IMPORT ATP-BINDING PROTEIN"/>
    <property type="match status" value="1"/>
</dbReference>
<dbReference type="PANTHER" id="PTHR24220:SF689">
    <property type="entry name" value="LIPOPROTEIN-RELEASING SYSTEM ATP-BINDING PROTEIN LOLD"/>
    <property type="match status" value="1"/>
</dbReference>
<dbReference type="Gene3D" id="3.40.50.300">
    <property type="entry name" value="P-loop containing nucleotide triphosphate hydrolases"/>
    <property type="match status" value="2"/>
</dbReference>
<dbReference type="InterPro" id="IPR027417">
    <property type="entry name" value="P-loop_NTPase"/>
</dbReference>
<accession>A0A3B1DDW8</accession>
<dbReference type="InterPro" id="IPR015854">
    <property type="entry name" value="ABC_transpr_LolD-like"/>
</dbReference>